<sequence>MELKLRKLSLKYLLPISSLLALATALVTAVVTVNLTPATQTVLIAKTPIAEGQPITSELVSQTELPIGDLASIYLSKLKPDLIAARSMTKGELLSKTGVSQVSDQRIPIRLNNLPQISKAISVGDKVDVWATPQDLASSPEAVAFRAIVVSLETTNSMAQITTSVEIRIEPEYLETLLTAVDSNYRISLILHETMSDLE</sequence>
<evidence type="ECO:0000313" key="1">
    <source>
        <dbReference type="EMBL" id="CAB4601887.1"/>
    </source>
</evidence>
<dbReference type="EMBL" id="CAEZUR010000010">
    <property type="protein sequence ID" value="CAB4601887.1"/>
    <property type="molecule type" value="Genomic_DNA"/>
</dbReference>
<protein>
    <submittedName>
        <fullName evidence="1">Unannotated protein</fullName>
    </submittedName>
</protein>
<gene>
    <name evidence="1" type="ORF">UFOPK1843_00205</name>
</gene>
<organism evidence="1">
    <name type="scientific">freshwater metagenome</name>
    <dbReference type="NCBI Taxonomy" id="449393"/>
    <lineage>
        <taxon>unclassified sequences</taxon>
        <taxon>metagenomes</taxon>
        <taxon>ecological metagenomes</taxon>
    </lineage>
</organism>
<dbReference type="CDD" id="cd11614">
    <property type="entry name" value="SAF_CpaB_FlgA_like"/>
    <property type="match status" value="1"/>
</dbReference>
<name>A0A6J6GKX0_9ZZZZ</name>
<reference evidence="1" key="1">
    <citation type="submission" date="2020-05" db="EMBL/GenBank/DDBJ databases">
        <authorList>
            <person name="Chiriac C."/>
            <person name="Salcher M."/>
            <person name="Ghai R."/>
            <person name="Kavagutti S V."/>
        </authorList>
    </citation>
    <scope>NUCLEOTIDE SEQUENCE</scope>
</reference>
<dbReference type="AlphaFoldDB" id="A0A6J6GKX0"/>
<proteinExistence type="predicted"/>
<accession>A0A6J6GKX0</accession>